<sequence length="224" mass="22520">MRLTGFVRTGRALAPLLTALVVFGVIYGGGRAQAGEAYGFSAAVMFPVLAWQTQILLNVEPDVQRQLSIVAAGGRGRELAAGLIAALVPALALIGMALAVPWLIGGITGPEEPGDASLASGVTAGVWAHLLLAPPALLLGALASRAVVGNAARGLAVLAGGTVLAFVLGTKGSPVPWLVPPLLPTARATVNGLDAPALGVQTAVAFAWTLAALAGYAALRRRNT</sequence>
<proteinExistence type="predicted"/>
<feature type="transmembrane region" description="Helical" evidence="1">
    <location>
        <begin position="198"/>
        <end position="219"/>
    </location>
</feature>
<evidence type="ECO:0000256" key="1">
    <source>
        <dbReference type="SAM" id="Phobius"/>
    </source>
</evidence>
<dbReference type="EMBL" id="BSDI01000051">
    <property type="protein sequence ID" value="GLI01884.1"/>
    <property type="molecule type" value="Genomic_DNA"/>
</dbReference>
<feature type="transmembrane region" description="Helical" evidence="1">
    <location>
        <begin position="155"/>
        <end position="178"/>
    </location>
</feature>
<feature type="transmembrane region" description="Helical" evidence="1">
    <location>
        <begin position="38"/>
        <end position="59"/>
    </location>
</feature>
<keyword evidence="1" id="KW-0812">Transmembrane</keyword>
<gene>
    <name evidence="2" type="ORF">Pa4123_71610</name>
</gene>
<feature type="transmembrane region" description="Helical" evidence="1">
    <location>
        <begin position="79"/>
        <end position="104"/>
    </location>
</feature>
<evidence type="ECO:0000313" key="2">
    <source>
        <dbReference type="EMBL" id="GLI01884.1"/>
    </source>
</evidence>
<keyword evidence="3" id="KW-1185">Reference proteome</keyword>
<evidence type="ECO:0008006" key="4">
    <source>
        <dbReference type="Google" id="ProtNLM"/>
    </source>
</evidence>
<reference evidence="2" key="1">
    <citation type="submission" date="2022-12" db="EMBL/GenBank/DDBJ databases">
        <title>New Phytohabitans aurantiacus sp. RD004123 nov., an actinomycete isolated from soil.</title>
        <authorList>
            <person name="Triningsih D.W."/>
            <person name="Harunari E."/>
            <person name="Igarashi Y."/>
        </authorList>
    </citation>
    <scope>NUCLEOTIDE SEQUENCE</scope>
    <source>
        <strain evidence="2">RD004123</strain>
    </source>
</reference>
<name>A0ABQ5R520_9ACTN</name>
<accession>A0ABQ5R520</accession>
<feature type="transmembrane region" description="Helical" evidence="1">
    <location>
        <begin position="124"/>
        <end position="143"/>
    </location>
</feature>
<keyword evidence="1" id="KW-1133">Transmembrane helix</keyword>
<protein>
    <recommendedName>
        <fullName evidence="4">ABC transporter permease</fullName>
    </recommendedName>
</protein>
<organism evidence="2 3">
    <name type="scientific">Phytohabitans aurantiacus</name>
    <dbReference type="NCBI Taxonomy" id="3016789"/>
    <lineage>
        <taxon>Bacteria</taxon>
        <taxon>Bacillati</taxon>
        <taxon>Actinomycetota</taxon>
        <taxon>Actinomycetes</taxon>
        <taxon>Micromonosporales</taxon>
        <taxon>Micromonosporaceae</taxon>
    </lineage>
</organism>
<dbReference type="Proteomes" id="UP001144280">
    <property type="component" value="Unassembled WGS sequence"/>
</dbReference>
<evidence type="ECO:0000313" key="3">
    <source>
        <dbReference type="Proteomes" id="UP001144280"/>
    </source>
</evidence>
<keyword evidence="1" id="KW-0472">Membrane</keyword>
<comment type="caution">
    <text evidence="2">The sequence shown here is derived from an EMBL/GenBank/DDBJ whole genome shotgun (WGS) entry which is preliminary data.</text>
</comment>